<organism evidence="1 2">
    <name type="scientific">Plasmodium yoelii yoelii</name>
    <dbReference type="NCBI Taxonomy" id="73239"/>
    <lineage>
        <taxon>Eukaryota</taxon>
        <taxon>Sar</taxon>
        <taxon>Alveolata</taxon>
        <taxon>Apicomplexa</taxon>
        <taxon>Aconoidasida</taxon>
        <taxon>Haemosporida</taxon>
        <taxon>Plasmodiidae</taxon>
        <taxon>Plasmodium</taxon>
        <taxon>Plasmodium (Vinckeia)</taxon>
    </lineage>
</organism>
<gene>
    <name evidence="1" type="ORF">PY05119</name>
</gene>
<name>Q7REE6_PLAYO</name>
<reference evidence="1 2" key="1">
    <citation type="journal article" date="2002" name="Nature">
        <title>Genome sequence and comparative analysis of the model rodent malaria parasite Plasmodium yoelii yoelii.</title>
        <authorList>
            <person name="Carlton J.M."/>
            <person name="Angiuoli S.V."/>
            <person name="Suh B.B."/>
            <person name="Kooij T.W."/>
            <person name="Pertea M."/>
            <person name="Silva J.C."/>
            <person name="Ermolaeva M.D."/>
            <person name="Allen J.E."/>
            <person name="Selengut J.D."/>
            <person name="Koo H.L."/>
            <person name="Peterson J.D."/>
            <person name="Pop M."/>
            <person name="Kosack D.S."/>
            <person name="Shumway M.F."/>
            <person name="Bidwell S.L."/>
            <person name="Shallom S.J."/>
            <person name="van Aken S.E."/>
            <person name="Riedmuller S.B."/>
            <person name="Feldblyum T.V."/>
            <person name="Cho J.K."/>
            <person name="Quackenbush J."/>
            <person name="Sedegah M."/>
            <person name="Shoaibi A."/>
            <person name="Cummings L.M."/>
            <person name="Florens L."/>
            <person name="Yates J.R."/>
            <person name="Raine J.D."/>
            <person name="Sinden R.E."/>
            <person name="Harris M.A."/>
            <person name="Cunningham D.A."/>
            <person name="Preiser P.R."/>
            <person name="Bergman L.W."/>
            <person name="Vaidya A.B."/>
            <person name="van Lin L.H."/>
            <person name="Janse C.J."/>
            <person name="Waters A.P."/>
            <person name="Smith H.O."/>
            <person name="White O.R."/>
            <person name="Salzberg S.L."/>
            <person name="Venter J.C."/>
            <person name="Fraser C.M."/>
            <person name="Hoffman S.L."/>
            <person name="Gardner M.J."/>
            <person name="Carucci D.J."/>
        </authorList>
    </citation>
    <scope>NUCLEOTIDE SEQUENCE [LARGE SCALE GENOMIC DNA]</scope>
    <source>
        <strain evidence="1 2">17XNL</strain>
    </source>
</reference>
<accession>Q7REE6</accession>
<proteinExistence type="predicted"/>
<dbReference type="PaxDb" id="73239-Q7REE6"/>
<dbReference type="InParanoid" id="Q7REE6"/>
<dbReference type="EMBL" id="AABL01001605">
    <property type="protein sequence ID" value="EAA17100.1"/>
    <property type="molecule type" value="Genomic_DNA"/>
</dbReference>
<sequence length="11" mass="1370">MQYPNCLLYKP</sequence>
<comment type="caution">
    <text evidence="1">The sequence shown here is derived from an EMBL/GenBank/DDBJ whole genome shotgun (WGS) entry which is preliminary data.</text>
</comment>
<dbReference type="Proteomes" id="UP000008553">
    <property type="component" value="Unassembled WGS sequence"/>
</dbReference>
<keyword evidence="2" id="KW-1185">Reference proteome</keyword>
<evidence type="ECO:0000313" key="2">
    <source>
        <dbReference type="Proteomes" id="UP000008553"/>
    </source>
</evidence>
<protein>
    <submittedName>
        <fullName evidence="1">Uncharacterized protein</fullName>
    </submittedName>
</protein>
<evidence type="ECO:0000313" key="1">
    <source>
        <dbReference type="EMBL" id="EAA17100.1"/>
    </source>
</evidence>